<dbReference type="SUPFAM" id="SSF53474">
    <property type="entry name" value="alpha/beta-Hydrolases"/>
    <property type="match status" value="1"/>
</dbReference>
<dbReference type="EMBL" id="JBHUEA010000003">
    <property type="protein sequence ID" value="MFD1720523.1"/>
    <property type="molecule type" value="Genomic_DNA"/>
</dbReference>
<evidence type="ECO:0000313" key="3">
    <source>
        <dbReference type="Proteomes" id="UP001597347"/>
    </source>
</evidence>
<evidence type="ECO:0000256" key="1">
    <source>
        <dbReference type="SAM" id="MobiDB-lite"/>
    </source>
</evidence>
<sequence length="473" mass="48794">MSAPPSVGGPVAVDTGEMLRAAAVLGGARKGLRGLAARARAAALGASPHVSGALHEAADRLDDAERQAALAADGLRTAAQRYGWTEHAIARSQQTGFALAGAIEGLGLRIAPAPTLLADALVSGGFLAQQALDEWIRTGRIAPQSDPEVVRWLQLRLSSLDDTVRGLLGVETPRDLLVDDPGSPFGTEAIGALLAAMIWPTAHPIAVRRTASSPTARPGSLEELGRRLPDGASPEGQVRVERYEDGGRARWIVYSAGTVTFDVRSGEEPFDLESDVRGVAGTPTDAQRAVLDAMRQAGVGPDDPVLLVGHSQGALNVLRIAERGDYAVEGVVQFGGPTEQIPAPPGVDVLQVTHDQDLVPALGGVPAAAGAGTVVVRRSLPDAALRPVYGSGAAAAFPAHDMVEYRRTVAAAEASGSTRIAALRTRWTGFLGGEEGTATRYAARRIVPDGGEPVSAPGRPRSAGAAPAPPASR</sequence>
<dbReference type="RefSeq" id="WP_377931919.1">
    <property type="nucleotide sequence ID" value="NZ_JBHUEA010000003.1"/>
</dbReference>
<evidence type="ECO:0000313" key="2">
    <source>
        <dbReference type="EMBL" id="MFD1720523.1"/>
    </source>
</evidence>
<accession>A0ABW4LCM2</accession>
<reference evidence="3" key="1">
    <citation type="journal article" date="2019" name="Int. J. Syst. Evol. Microbiol.">
        <title>The Global Catalogue of Microorganisms (GCM) 10K type strain sequencing project: providing services to taxonomists for standard genome sequencing and annotation.</title>
        <authorList>
            <consortium name="The Broad Institute Genomics Platform"/>
            <consortium name="The Broad Institute Genome Sequencing Center for Infectious Disease"/>
            <person name="Wu L."/>
            <person name="Ma J."/>
        </authorList>
    </citation>
    <scope>NUCLEOTIDE SEQUENCE [LARGE SCALE GENOMIC DNA]</scope>
    <source>
        <strain evidence="3">CGMCC 1.12471</strain>
    </source>
</reference>
<feature type="region of interest" description="Disordered" evidence="1">
    <location>
        <begin position="209"/>
        <end position="236"/>
    </location>
</feature>
<dbReference type="Gene3D" id="3.40.50.1820">
    <property type="entry name" value="alpha/beta hydrolase"/>
    <property type="match status" value="1"/>
</dbReference>
<organism evidence="2 3">
    <name type="scientific">Amnibacterium endophyticum</name>
    <dbReference type="NCBI Taxonomy" id="2109337"/>
    <lineage>
        <taxon>Bacteria</taxon>
        <taxon>Bacillati</taxon>
        <taxon>Actinomycetota</taxon>
        <taxon>Actinomycetes</taxon>
        <taxon>Micrococcales</taxon>
        <taxon>Microbacteriaceae</taxon>
        <taxon>Amnibacterium</taxon>
    </lineage>
</organism>
<evidence type="ECO:0008006" key="4">
    <source>
        <dbReference type="Google" id="ProtNLM"/>
    </source>
</evidence>
<proteinExistence type="predicted"/>
<gene>
    <name evidence="2" type="ORF">ACFSBI_03095</name>
</gene>
<dbReference type="Proteomes" id="UP001597347">
    <property type="component" value="Unassembled WGS sequence"/>
</dbReference>
<dbReference type="InterPro" id="IPR029058">
    <property type="entry name" value="AB_hydrolase_fold"/>
</dbReference>
<feature type="compositionally biased region" description="Low complexity" evidence="1">
    <location>
        <begin position="455"/>
        <end position="466"/>
    </location>
</feature>
<keyword evidence="3" id="KW-1185">Reference proteome</keyword>
<protein>
    <recommendedName>
        <fullName evidence="4">Alpha/beta hydrolase</fullName>
    </recommendedName>
</protein>
<name>A0ABW4LCM2_9MICO</name>
<feature type="region of interest" description="Disordered" evidence="1">
    <location>
        <begin position="445"/>
        <end position="473"/>
    </location>
</feature>
<comment type="caution">
    <text evidence="2">The sequence shown here is derived from an EMBL/GenBank/DDBJ whole genome shotgun (WGS) entry which is preliminary data.</text>
</comment>